<feature type="non-terminal residue" evidence="2">
    <location>
        <position position="182"/>
    </location>
</feature>
<sequence>MVEIESKHIRCSSFTKSGFKIGDTFVINQEELFLTNDFVSTKNINYFCSLKKRKSKVRRQYLAMLPVRNNSELLKFTLSNLFSNNFFKYSDLLLIDDRSEEDIYAIVKEYDVTYLKISNDKGFNFSMLNNIGALIAKEMGYEWIMLWNSDLWIYKEKFLEEFINKHQSEKAVITGSKLLYPI</sequence>
<accession>A0A382ZMA6</accession>
<proteinExistence type="predicted"/>
<organism evidence="2">
    <name type="scientific">marine metagenome</name>
    <dbReference type="NCBI Taxonomy" id="408172"/>
    <lineage>
        <taxon>unclassified sequences</taxon>
        <taxon>metagenomes</taxon>
        <taxon>ecological metagenomes</taxon>
    </lineage>
</organism>
<dbReference type="InterPro" id="IPR001173">
    <property type="entry name" value="Glyco_trans_2-like"/>
</dbReference>
<name>A0A382ZMA6_9ZZZZ</name>
<dbReference type="Gene3D" id="3.90.550.10">
    <property type="entry name" value="Spore Coat Polysaccharide Biosynthesis Protein SpsA, Chain A"/>
    <property type="match status" value="1"/>
</dbReference>
<dbReference type="EMBL" id="UINC01184950">
    <property type="protein sequence ID" value="SVD96420.1"/>
    <property type="molecule type" value="Genomic_DNA"/>
</dbReference>
<dbReference type="AlphaFoldDB" id="A0A382ZMA6"/>
<dbReference type="Pfam" id="PF00535">
    <property type="entry name" value="Glycos_transf_2"/>
    <property type="match status" value="1"/>
</dbReference>
<protein>
    <recommendedName>
        <fullName evidence="1">Glycosyltransferase 2-like domain-containing protein</fullName>
    </recommendedName>
</protein>
<evidence type="ECO:0000313" key="2">
    <source>
        <dbReference type="EMBL" id="SVD96420.1"/>
    </source>
</evidence>
<dbReference type="SUPFAM" id="SSF53448">
    <property type="entry name" value="Nucleotide-diphospho-sugar transferases"/>
    <property type="match status" value="1"/>
</dbReference>
<evidence type="ECO:0000259" key="1">
    <source>
        <dbReference type="Pfam" id="PF00535"/>
    </source>
</evidence>
<feature type="domain" description="Glycosyltransferase 2-like" evidence="1">
    <location>
        <begin position="65"/>
        <end position="175"/>
    </location>
</feature>
<reference evidence="2" key="1">
    <citation type="submission" date="2018-05" db="EMBL/GenBank/DDBJ databases">
        <authorList>
            <person name="Lanie J.A."/>
            <person name="Ng W.-L."/>
            <person name="Kazmierczak K.M."/>
            <person name="Andrzejewski T.M."/>
            <person name="Davidsen T.M."/>
            <person name="Wayne K.J."/>
            <person name="Tettelin H."/>
            <person name="Glass J.I."/>
            <person name="Rusch D."/>
            <person name="Podicherti R."/>
            <person name="Tsui H.-C.T."/>
            <person name="Winkler M.E."/>
        </authorList>
    </citation>
    <scope>NUCLEOTIDE SEQUENCE</scope>
</reference>
<dbReference type="InterPro" id="IPR029044">
    <property type="entry name" value="Nucleotide-diphossugar_trans"/>
</dbReference>
<gene>
    <name evidence="2" type="ORF">METZ01_LOCUS449274</name>
</gene>